<dbReference type="Proteomes" id="UP000000328">
    <property type="component" value="Chromosome"/>
</dbReference>
<protein>
    <submittedName>
        <fullName evidence="3">Monooxygenase</fullName>
    </submittedName>
</protein>
<feature type="region of interest" description="Disordered" evidence="1">
    <location>
        <begin position="235"/>
        <end position="254"/>
    </location>
</feature>
<dbReference type="Gene3D" id="3.20.20.30">
    <property type="entry name" value="Luciferase-like domain"/>
    <property type="match status" value="1"/>
</dbReference>
<dbReference type="SUPFAM" id="SSF51679">
    <property type="entry name" value="Bacterial luciferase-like"/>
    <property type="match status" value="1"/>
</dbReference>
<reference evidence="3 4" key="1">
    <citation type="journal article" date="2010" name="Cell Res.">
        <title>Complete genome sequence of the rifamycin SV-producing Amycolatopsis mediterranei U32 revealed its genetic characteristics in phylogeny and metabolism.</title>
        <authorList>
            <person name="Zhao W."/>
            <person name="Zhong Y."/>
            <person name="Yuan H."/>
            <person name="Wang J."/>
            <person name="Zheng H."/>
            <person name="Wang Y."/>
            <person name="Cen X."/>
            <person name="Xu F."/>
            <person name="Bai J."/>
            <person name="Han X."/>
            <person name="Lu G."/>
            <person name="Zhu Y."/>
            <person name="Shao Z."/>
            <person name="Yan H."/>
            <person name="Li C."/>
            <person name="Peng N."/>
            <person name="Zhang Z."/>
            <person name="Zhang Y."/>
            <person name="Lin W."/>
            <person name="Fan Y."/>
            <person name="Qin Z."/>
            <person name="Hu Y."/>
            <person name="Zhu B."/>
            <person name="Wang S."/>
            <person name="Ding X."/>
            <person name="Zhao G.P."/>
        </authorList>
    </citation>
    <scope>NUCLEOTIDE SEQUENCE [LARGE SCALE GENOMIC DNA]</scope>
    <source>
        <strain evidence="4">U-32</strain>
    </source>
</reference>
<dbReference type="EMBL" id="CP002000">
    <property type="protein sequence ID" value="ADJ45595.1"/>
    <property type="molecule type" value="Genomic_DNA"/>
</dbReference>
<keyword evidence="3" id="KW-0503">Monooxygenase</keyword>
<dbReference type="AlphaFoldDB" id="A0A0H3D3M6"/>
<dbReference type="GeneID" id="92871557"/>
<dbReference type="GO" id="GO:0005829">
    <property type="term" value="C:cytosol"/>
    <property type="evidence" value="ECO:0007669"/>
    <property type="project" value="TreeGrafter"/>
</dbReference>
<feature type="region of interest" description="Disordered" evidence="1">
    <location>
        <begin position="327"/>
        <end position="363"/>
    </location>
</feature>
<evidence type="ECO:0000259" key="2">
    <source>
        <dbReference type="Pfam" id="PF00296"/>
    </source>
</evidence>
<evidence type="ECO:0000313" key="4">
    <source>
        <dbReference type="Proteomes" id="UP000000328"/>
    </source>
</evidence>
<dbReference type="InterPro" id="IPR050766">
    <property type="entry name" value="Bact_Lucif_Oxidored"/>
</dbReference>
<sequence>MRTGLYFDMRNPAAWRRDPATLYGEFLELCQEAERLGIDSVWVTEHHGFDDDYLPAPLTLLAAVAARTTRIRLGTGVVVAPLHRAAEIAEQAAVVDILSNGRLDLGLGAGYRPTEFALYEASMRTRYAENDARAREVRELWRSGAVTPKPVQPRLPIWMGYLGPKGARRAGLLGENLLSADARNWEPYRAALAEAGHDPAGGRMAGGVQAWVTDDPERDWPVVSRHLAAQVDSYARHARQGTTLPPARPADPERLRAREPRASLDYFFYGTAPDVAARILDYTAGAPVEAVYLWAGLAGMGQDVVARHMKTIATQLAPLLRAAGPRLSSGDNGNRVPLPAATAHPSGGIPSEHGGGRGGEAAG</sequence>
<dbReference type="PANTHER" id="PTHR30137:SF6">
    <property type="entry name" value="LUCIFERASE-LIKE MONOOXYGENASE"/>
    <property type="match status" value="1"/>
</dbReference>
<keyword evidence="3" id="KW-0560">Oxidoreductase</keyword>
<dbReference type="InterPro" id="IPR011251">
    <property type="entry name" value="Luciferase-like_dom"/>
</dbReference>
<dbReference type="GO" id="GO:0016705">
    <property type="term" value="F:oxidoreductase activity, acting on paired donors, with incorporation or reduction of molecular oxygen"/>
    <property type="evidence" value="ECO:0007669"/>
    <property type="project" value="InterPro"/>
</dbReference>
<dbReference type="Pfam" id="PF00296">
    <property type="entry name" value="Bac_luciferase"/>
    <property type="match status" value="1"/>
</dbReference>
<feature type="domain" description="Luciferase-like" evidence="2">
    <location>
        <begin position="13"/>
        <end position="283"/>
    </location>
</feature>
<dbReference type="OrthoDB" id="3209103at2"/>
<gene>
    <name evidence="3" type="ordered locus">AMED_3816</name>
</gene>
<dbReference type="PATRIC" id="fig|749927.5.peg.3946"/>
<accession>A0A0H3D3M6</accession>
<organism evidence="3 4">
    <name type="scientific">Amycolatopsis mediterranei (strain U-32)</name>
    <dbReference type="NCBI Taxonomy" id="749927"/>
    <lineage>
        <taxon>Bacteria</taxon>
        <taxon>Bacillati</taxon>
        <taxon>Actinomycetota</taxon>
        <taxon>Actinomycetes</taxon>
        <taxon>Pseudonocardiales</taxon>
        <taxon>Pseudonocardiaceae</taxon>
        <taxon>Amycolatopsis</taxon>
    </lineage>
</organism>
<dbReference type="HOGENOM" id="CLU_027853_3_2_11"/>
<dbReference type="eggNOG" id="COG2141">
    <property type="taxonomic scope" value="Bacteria"/>
</dbReference>
<dbReference type="GO" id="GO:0004497">
    <property type="term" value="F:monooxygenase activity"/>
    <property type="evidence" value="ECO:0007669"/>
    <property type="project" value="UniProtKB-KW"/>
</dbReference>
<proteinExistence type="predicted"/>
<dbReference type="InterPro" id="IPR036661">
    <property type="entry name" value="Luciferase-like_sf"/>
</dbReference>
<name>A0A0H3D3M6_AMYMU</name>
<evidence type="ECO:0000313" key="3">
    <source>
        <dbReference type="EMBL" id="ADJ45595.1"/>
    </source>
</evidence>
<dbReference type="RefSeq" id="WP_013225667.1">
    <property type="nucleotide sequence ID" value="NC_014318.1"/>
</dbReference>
<dbReference type="PANTHER" id="PTHR30137">
    <property type="entry name" value="LUCIFERASE-LIKE MONOOXYGENASE"/>
    <property type="match status" value="1"/>
</dbReference>
<dbReference type="KEGG" id="amd:AMED_3816"/>
<evidence type="ECO:0000256" key="1">
    <source>
        <dbReference type="SAM" id="MobiDB-lite"/>
    </source>
</evidence>